<accession>A0ABW5KGW4</accession>
<dbReference type="Gene3D" id="2.60.40.1120">
    <property type="entry name" value="Carboxypeptidase-like, regulatory domain"/>
    <property type="match status" value="1"/>
</dbReference>
<evidence type="ECO:0000256" key="2">
    <source>
        <dbReference type="ARBA" id="ARBA00022448"/>
    </source>
</evidence>
<dbReference type="RefSeq" id="WP_380902054.1">
    <property type="nucleotide sequence ID" value="NZ_JBHUEG010000007.1"/>
</dbReference>
<dbReference type="InterPro" id="IPR008969">
    <property type="entry name" value="CarboxyPept-like_regulatory"/>
</dbReference>
<dbReference type="PANTHER" id="PTHR30069">
    <property type="entry name" value="TONB-DEPENDENT OUTER MEMBRANE RECEPTOR"/>
    <property type="match status" value="1"/>
</dbReference>
<reference evidence="13" key="1">
    <citation type="journal article" date="2019" name="Int. J. Syst. Evol. Microbiol.">
        <title>The Global Catalogue of Microorganisms (GCM) 10K type strain sequencing project: providing services to taxonomists for standard genome sequencing and annotation.</title>
        <authorList>
            <consortium name="The Broad Institute Genomics Platform"/>
            <consortium name="The Broad Institute Genome Sequencing Center for Infectious Disease"/>
            <person name="Wu L."/>
            <person name="Ma J."/>
        </authorList>
    </citation>
    <scope>NUCLEOTIDE SEQUENCE [LARGE SCALE GENOMIC DNA]</scope>
    <source>
        <strain evidence="13">KCTC 42662</strain>
    </source>
</reference>
<dbReference type="PANTHER" id="PTHR30069:SF40">
    <property type="entry name" value="TONB-DEPENDENT RECEPTOR NMB0964-RELATED"/>
    <property type="match status" value="1"/>
</dbReference>
<keyword evidence="9" id="KW-0732">Signal</keyword>
<evidence type="ECO:0000313" key="12">
    <source>
        <dbReference type="EMBL" id="MFD2547368.1"/>
    </source>
</evidence>
<name>A0ABW5KGW4_9SPHI</name>
<gene>
    <name evidence="12" type="ORF">ACFSR5_06875</name>
</gene>
<evidence type="ECO:0000256" key="5">
    <source>
        <dbReference type="ARBA" id="ARBA00023077"/>
    </source>
</evidence>
<evidence type="ECO:0000256" key="6">
    <source>
        <dbReference type="ARBA" id="ARBA00023136"/>
    </source>
</evidence>
<evidence type="ECO:0000259" key="11">
    <source>
        <dbReference type="Pfam" id="PF07715"/>
    </source>
</evidence>
<dbReference type="InterPro" id="IPR012910">
    <property type="entry name" value="Plug_dom"/>
</dbReference>
<keyword evidence="7" id="KW-0998">Cell outer membrane</keyword>
<evidence type="ECO:0000259" key="10">
    <source>
        <dbReference type="Pfam" id="PF00593"/>
    </source>
</evidence>
<dbReference type="EMBL" id="JBHULR010000003">
    <property type="protein sequence ID" value="MFD2547368.1"/>
    <property type="molecule type" value="Genomic_DNA"/>
</dbReference>
<protein>
    <submittedName>
        <fullName evidence="12">TonB-dependent receptor</fullName>
    </submittedName>
</protein>
<keyword evidence="3" id="KW-1134">Transmembrane beta strand</keyword>
<comment type="caution">
    <text evidence="12">The sequence shown here is derived from an EMBL/GenBank/DDBJ whole genome shotgun (WGS) entry which is preliminary data.</text>
</comment>
<feature type="chain" id="PRO_5045300830" evidence="9">
    <location>
        <begin position="27"/>
        <end position="779"/>
    </location>
</feature>
<keyword evidence="5 8" id="KW-0798">TonB box</keyword>
<keyword evidence="4" id="KW-0812">Transmembrane</keyword>
<evidence type="ECO:0000256" key="3">
    <source>
        <dbReference type="ARBA" id="ARBA00022452"/>
    </source>
</evidence>
<evidence type="ECO:0000256" key="9">
    <source>
        <dbReference type="SAM" id="SignalP"/>
    </source>
</evidence>
<keyword evidence="2" id="KW-0813">Transport</keyword>
<evidence type="ECO:0000313" key="13">
    <source>
        <dbReference type="Proteomes" id="UP001597545"/>
    </source>
</evidence>
<keyword evidence="12" id="KW-0675">Receptor</keyword>
<keyword evidence="13" id="KW-1185">Reference proteome</keyword>
<dbReference type="SUPFAM" id="SSF56935">
    <property type="entry name" value="Porins"/>
    <property type="match status" value="1"/>
</dbReference>
<feature type="domain" description="TonB-dependent receptor plug" evidence="11">
    <location>
        <begin position="132"/>
        <end position="226"/>
    </location>
</feature>
<dbReference type="InterPro" id="IPR036942">
    <property type="entry name" value="Beta-barrel_TonB_sf"/>
</dbReference>
<keyword evidence="6 8" id="KW-0472">Membrane</keyword>
<dbReference type="InterPro" id="IPR039426">
    <property type="entry name" value="TonB-dep_rcpt-like"/>
</dbReference>
<feature type="signal peptide" evidence="9">
    <location>
        <begin position="1"/>
        <end position="26"/>
    </location>
</feature>
<dbReference type="InterPro" id="IPR037066">
    <property type="entry name" value="Plug_dom_sf"/>
</dbReference>
<evidence type="ECO:0000256" key="1">
    <source>
        <dbReference type="ARBA" id="ARBA00004571"/>
    </source>
</evidence>
<dbReference type="Gene3D" id="2.170.130.10">
    <property type="entry name" value="TonB-dependent receptor, plug domain"/>
    <property type="match status" value="1"/>
</dbReference>
<comment type="subcellular location">
    <subcellularLocation>
        <location evidence="1">Cell outer membrane</location>
        <topology evidence="1">Multi-pass membrane protein</topology>
    </subcellularLocation>
</comment>
<sequence length="779" mass="88252">MQNRSLRLLFVSFVLCFYSVTTTALAQEKCALRIRGYVVDENGSPLRDVLVQASDGMAVSTDHQGRFTVSSLCVGMHTVRCSFVGYQTNTSVVSLERDTILHIQLLNDAIHLQDVEIIGTQSETLSVGKQKLSLTELQERKGMTLAESLTALSGVTTIGMGNSIVKPVINGLHSNRILIMNNGIRQEGQQWGVEHAPEIDPFVADRLEVVKGAQGVRYGADALGGVVIATPNDIDLTVPWQGRFDLLGQSNGKGGMAHLRLEGNTSWLPNLGWRVQASGKKLGNYTSAGYYLGNTGVQELNYSAMLQYRDSLNSIEAFYSHFGTEIGIFLGAHIGTVEDIQARIAHGRPFETYDFSYTIAAPRQQVAHDLIKASWNHRYSPKSSLTMVYGFQRNHRKEYDVRRVESDDLPMADMVLTTQSLDAIFKQGNSSFGVQSLVQVNNNTPGTGTTPIIPNFDSYTLGAFAIHQFHVRRLHAELGARYDFKYLDVAGYRYKKGAANADGSIEQYLLTDTRKFHNASGTFGVLYHFSPQWSLKSNIGLAWRAPSANELYSDGVHHGSATYEVGDQSLRSEKGLKWINSLLWHTDRMQMSLDMHAQLVYDYIYAQPNPDSVRQTIRGTFPLFSYRQDDALFYGADLKWMYGIWPNIDYEGNVSILRAENRTRDRYLPYIPSDRLQHAVRWRYSRDQKEQDYIKFAHRFVAQQTRYDAGADYVAPPPAYHLFDVYISKQFAWRNDRQLVVLLSAENILNKEYKDYMDRFRYFTHQIGRNFHVKISYTF</sequence>
<dbReference type="InterPro" id="IPR000531">
    <property type="entry name" value="Beta-barrel_TonB"/>
</dbReference>
<dbReference type="Pfam" id="PF00593">
    <property type="entry name" value="TonB_dep_Rec_b-barrel"/>
    <property type="match status" value="1"/>
</dbReference>
<dbReference type="SUPFAM" id="SSF49464">
    <property type="entry name" value="Carboxypeptidase regulatory domain-like"/>
    <property type="match status" value="1"/>
</dbReference>
<comment type="similarity">
    <text evidence="8">Belongs to the TonB-dependent receptor family.</text>
</comment>
<evidence type="ECO:0000256" key="7">
    <source>
        <dbReference type="ARBA" id="ARBA00023237"/>
    </source>
</evidence>
<dbReference type="Proteomes" id="UP001597545">
    <property type="component" value="Unassembled WGS sequence"/>
</dbReference>
<feature type="domain" description="TonB-dependent receptor-like beta-barrel" evidence="10">
    <location>
        <begin position="363"/>
        <end position="747"/>
    </location>
</feature>
<dbReference type="Pfam" id="PF13715">
    <property type="entry name" value="CarbopepD_reg_2"/>
    <property type="match status" value="1"/>
</dbReference>
<organism evidence="12 13">
    <name type="scientific">Sphingobacterium suaedae</name>
    <dbReference type="NCBI Taxonomy" id="1686402"/>
    <lineage>
        <taxon>Bacteria</taxon>
        <taxon>Pseudomonadati</taxon>
        <taxon>Bacteroidota</taxon>
        <taxon>Sphingobacteriia</taxon>
        <taxon>Sphingobacteriales</taxon>
        <taxon>Sphingobacteriaceae</taxon>
        <taxon>Sphingobacterium</taxon>
    </lineage>
</organism>
<dbReference type="Pfam" id="PF07715">
    <property type="entry name" value="Plug"/>
    <property type="match status" value="1"/>
</dbReference>
<evidence type="ECO:0000256" key="8">
    <source>
        <dbReference type="RuleBase" id="RU003357"/>
    </source>
</evidence>
<evidence type="ECO:0000256" key="4">
    <source>
        <dbReference type="ARBA" id="ARBA00022692"/>
    </source>
</evidence>
<proteinExistence type="inferred from homology"/>
<dbReference type="Gene3D" id="2.40.170.20">
    <property type="entry name" value="TonB-dependent receptor, beta-barrel domain"/>
    <property type="match status" value="1"/>
</dbReference>